<reference evidence="7 8" key="1">
    <citation type="submission" date="2016-05" db="EMBL/GenBank/DDBJ databases">
        <title>First whole genome sequencing of Entamoeba histolytica HM1:IMSS-clone-6.</title>
        <authorList>
            <person name="Mukherjee Avik.K."/>
            <person name="Izumyama S."/>
            <person name="Nakada-Tsukui K."/>
            <person name="Nozaki T."/>
        </authorList>
    </citation>
    <scope>NUCLEOTIDE SEQUENCE [LARGE SCALE GENOMIC DNA]</scope>
    <source>
        <strain evidence="7 8">HM1:IMSS clone 6</strain>
    </source>
</reference>
<dbReference type="EC" id="2.1.1.-" evidence="5"/>
<dbReference type="VEuPathDB" id="AmoebaDB:EHI8A_001870"/>
<dbReference type="AlphaFoldDB" id="A0A175JF10"/>
<dbReference type="Gene3D" id="3.40.50.150">
    <property type="entry name" value="Vaccinia Virus protein VP39"/>
    <property type="match status" value="1"/>
</dbReference>
<dbReference type="VEuPathDB" id="AmoebaDB:EHI_110190"/>
<dbReference type="SUPFAM" id="SSF53335">
    <property type="entry name" value="S-adenosyl-L-methionine-dependent methyltransferases"/>
    <property type="match status" value="1"/>
</dbReference>
<proteinExistence type="inferred from homology"/>
<dbReference type="InterPro" id="IPR026635">
    <property type="entry name" value="Efm4/METTL10"/>
</dbReference>
<comment type="similarity">
    <text evidence="5">Belongs to the class I-like SAM-binding methyltransferase superfamily. EFM4 family.</text>
</comment>
<dbReference type="Proteomes" id="UP000078387">
    <property type="component" value="Unassembled WGS sequence"/>
</dbReference>
<dbReference type="HAMAP" id="MF_03188">
    <property type="entry name" value="Methyltr_EFM4"/>
    <property type="match status" value="1"/>
</dbReference>
<sequence length="230" mass="26554">MKTNNSKKRIMSYLPEERLSKKEFWEECYNRELENFENNKNDIGEVWFGEDIAEQVVERLEEFATKEMKILDVGCGNGYTLSLLGKEGYQHLYGMDYSPASVKFTKKVLEQEGIDLSTVVIEQMDILEPNCLEHSQIQEMDIVIDKGTFDALMVAENQKERAAQYKKVLNQWLSKGGYFIITSCNWTEDELINWLGEGLEEEDKIADGNFEFGGSQGSKTTTIFFKKMIN</sequence>
<dbReference type="VEuPathDB" id="AmoebaDB:EHI5A_013790"/>
<dbReference type="PANTHER" id="PTHR12843">
    <property type="entry name" value="PROTEIN-LYSINE N-METHYLTRANSFERASE METTL10"/>
    <property type="match status" value="1"/>
</dbReference>
<dbReference type="GO" id="GO:0005737">
    <property type="term" value="C:cytoplasm"/>
    <property type="evidence" value="ECO:0007669"/>
    <property type="project" value="UniProtKB-SubCell"/>
</dbReference>
<keyword evidence="2 5" id="KW-0489">Methyltransferase</keyword>
<keyword evidence="3 5" id="KW-0808">Transferase</keyword>
<dbReference type="GO" id="GO:0032259">
    <property type="term" value="P:methylation"/>
    <property type="evidence" value="ECO:0007669"/>
    <property type="project" value="UniProtKB-KW"/>
</dbReference>
<dbReference type="InterPro" id="IPR025714">
    <property type="entry name" value="Methyltranfer_dom"/>
</dbReference>
<dbReference type="GO" id="GO:0016279">
    <property type="term" value="F:protein-lysine N-methyltransferase activity"/>
    <property type="evidence" value="ECO:0007669"/>
    <property type="project" value="UniProtKB-UniRule"/>
</dbReference>
<dbReference type="eggNOG" id="KOG1271">
    <property type="taxonomic scope" value="Eukaryota"/>
</dbReference>
<evidence type="ECO:0000256" key="2">
    <source>
        <dbReference type="ARBA" id="ARBA00022603"/>
    </source>
</evidence>
<gene>
    <name evidence="7" type="ORF">CL6EHI_110190</name>
</gene>
<organism evidence="7 8">
    <name type="scientific">Entamoeba histolytica</name>
    <dbReference type="NCBI Taxonomy" id="5759"/>
    <lineage>
        <taxon>Eukaryota</taxon>
        <taxon>Amoebozoa</taxon>
        <taxon>Evosea</taxon>
        <taxon>Archamoebae</taxon>
        <taxon>Mastigamoebida</taxon>
        <taxon>Entamoebidae</taxon>
        <taxon>Entamoeba</taxon>
    </lineage>
</organism>
<dbReference type="VEuPathDB" id="AmoebaDB:KM1_015070"/>
<dbReference type="VEuPathDB" id="AmoebaDB:EHI7A_004120"/>
<evidence type="ECO:0000256" key="4">
    <source>
        <dbReference type="ARBA" id="ARBA00022691"/>
    </source>
</evidence>
<protein>
    <recommendedName>
        <fullName evidence="5">Protein-lysine N-methyltransferase CL6EHI_110190</fullName>
        <ecNumber evidence="5">2.1.1.-</ecNumber>
    </recommendedName>
</protein>
<feature type="domain" description="Methyltransferase" evidence="6">
    <location>
        <begin position="65"/>
        <end position="204"/>
    </location>
</feature>
<dbReference type="EMBL" id="BDEQ01000001">
    <property type="protein sequence ID" value="GAT92145.1"/>
    <property type="molecule type" value="Genomic_DNA"/>
</dbReference>
<dbReference type="InterPro" id="IPR029063">
    <property type="entry name" value="SAM-dependent_MTases_sf"/>
</dbReference>
<accession>A0A175JF10</accession>
<evidence type="ECO:0000313" key="7">
    <source>
        <dbReference type="EMBL" id="GAT92145.1"/>
    </source>
</evidence>
<dbReference type="Pfam" id="PF13847">
    <property type="entry name" value="Methyltransf_31"/>
    <property type="match status" value="1"/>
</dbReference>
<name>A0A175JF10_ENTHI</name>
<dbReference type="PANTHER" id="PTHR12843:SF5">
    <property type="entry name" value="EEF1A LYSINE METHYLTRANSFERASE 2"/>
    <property type="match status" value="1"/>
</dbReference>
<evidence type="ECO:0000256" key="5">
    <source>
        <dbReference type="HAMAP-Rule" id="MF_03188"/>
    </source>
</evidence>
<dbReference type="CDD" id="cd02440">
    <property type="entry name" value="AdoMet_MTases"/>
    <property type="match status" value="1"/>
</dbReference>
<comment type="function">
    <text evidence="5">S-adenosyl-L-methionine-dependent protein-lysine N-methyltransferase that methylates elongation factor 1-alpha.</text>
</comment>
<keyword evidence="1 5" id="KW-0963">Cytoplasm</keyword>
<dbReference type="FunFam" id="3.40.50.150:FF:000577">
    <property type="entry name" value="Protein-lysine N-methyltransferase EHI_110190"/>
    <property type="match status" value="1"/>
</dbReference>
<keyword evidence="4 5" id="KW-0949">S-adenosyl-L-methionine</keyword>
<evidence type="ECO:0000313" key="8">
    <source>
        <dbReference type="Proteomes" id="UP000078387"/>
    </source>
</evidence>
<evidence type="ECO:0000259" key="6">
    <source>
        <dbReference type="Pfam" id="PF13847"/>
    </source>
</evidence>
<comment type="subcellular location">
    <subcellularLocation>
        <location evidence="5">Cytoplasm</location>
    </subcellularLocation>
</comment>
<evidence type="ECO:0000256" key="1">
    <source>
        <dbReference type="ARBA" id="ARBA00022490"/>
    </source>
</evidence>
<comment type="caution">
    <text evidence="7">The sequence shown here is derived from an EMBL/GenBank/DDBJ whole genome shotgun (WGS) entry which is preliminary data.</text>
</comment>
<evidence type="ECO:0000256" key="3">
    <source>
        <dbReference type="ARBA" id="ARBA00022679"/>
    </source>
</evidence>